<dbReference type="EMBL" id="JQZW01000012">
    <property type="protein sequence ID" value="KGN97578.1"/>
    <property type="molecule type" value="Genomic_DNA"/>
</dbReference>
<keyword evidence="1" id="KW-0472">Membrane</keyword>
<evidence type="ECO:0000313" key="2">
    <source>
        <dbReference type="EMBL" id="KGN97578.1"/>
    </source>
</evidence>
<dbReference type="Proteomes" id="UP000030134">
    <property type="component" value="Unassembled WGS sequence"/>
</dbReference>
<protein>
    <submittedName>
        <fullName evidence="2">Uncharacterized protein</fullName>
    </submittedName>
</protein>
<keyword evidence="1" id="KW-0812">Transmembrane</keyword>
<evidence type="ECO:0000256" key="1">
    <source>
        <dbReference type="SAM" id="Phobius"/>
    </source>
</evidence>
<sequence length="105" mass="12517">MVRSNPVSRSFHNSQCGFYLSSLLFLFLIFLVYFPPAVRSHLFFSVEFSFMYTLYHSTNGHSSRFVGLSWHFLTVDFRLCYLSIKKHTLGREYAFYYSETFFCLI</sequence>
<dbReference type="AlphaFoldDB" id="A0A0A2G2R8"/>
<organism evidence="2 3">
    <name type="scientific">Porphyromonas gingivicanis</name>
    <dbReference type="NCBI Taxonomy" id="266762"/>
    <lineage>
        <taxon>Bacteria</taxon>
        <taxon>Pseudomonadati</taxon>
        <taxon>Bacteroidota</taxon>
        <taxon>Bacteroidia</taxon>
        <taxon>Bacteroidales</taxon>
        <taxon>Porphyromonadaceae</taxon>
        <taxon>Porphyromonas</taxon>
    </lineage>
</organism>
<keyword evidence="3" id="KW-1185">Reference proteome</keyword>
<feature type="transmembrane region" description="Helical" evidence="1">
    <location>
        <begin position="17"/>
        <end position="34"/>
    </location>
</feature>
<evidence type="ECO:0000313" key="3">
    <source>
        <dbReference type="Proteomes" id="UP000030134"/>
    </source>
</evidence>
<name>A0A0A2G2R8_9PORP</name>
<comment type="caution">
    <text evidence="2">The sequence shown here is derived from an EMBL/GenBank/DDBJ whole genome shotgun (WGS) entry which is preliminary data.</text>
</comment>
<proteinExistence type="predicted"/>
<accession>A0A0A2G2R8</accession>
<keyword evidence="1" id="KW-1133">Transmembrane helix</keyword>
<gene>
    <name evidence="2" type="ORF">HQ36_06765</name>
</gene>
<reference evidence="2 3" key="1">
    <citation type="submission" date="2014-08" db="EMBL/GenBank/DDBJ databases">
        <title>Porphyromonas gingivicanis strain:COT-022_OH1391 Genome sequencing.</title>
        <authorList>
            <person name="Wallis C."/>
            <person name="Deusch O."/>
            <person name="O'Flynn C."/>
            <person name="Davis I."/>
            <person name="Jospin G."/>
            <person name="Darling A.E."/>
            <person name="Coil D.A."/>
            <person name="Alexiev A."/>
            <person name="Horsfall A."/>
            <person name="Kirkwood N."/>
            <person name="Harris S."/>
            <person name="Eisen J.A."/>
        </authorList>
    </citation>
    <scope>NUCLEOTIDE SEQUENCE [LARGE SCALE GENOMIC DNA]</scope>
    <source>
        <strain evidence="3">COT-022 OH1391</strain>
    </source>
</reference>